<dbReference type="PANTHER" id="PTHR33619">
    <property type="entry name" value="POLYSACCHARIDE EXPORT PROTEIN GFCE-RELATED"/>
    <property type="match status" value="1"/>
</dbReference>
<evidence type="ECO:0000256" key="1">
    <source>
        <dbReference type="ARBA" id="ARBA00022729"/>
    </source>
</evidence>
<dbReference type="PANTHER" id="PTHR33619:SF3">
    <property type="entry name" value="POLYSACCHARIDE EXPORT PROTEIN GFCE-RELATED"/>
    <property type="match status" value="1"/>
</dbReference>
<dbReference type="EMBL" id="NIDE01000001">
    <property type="protein sequence ID" value="OWK47518.1"/>
    <property type="molecule type" value="Genomic_DNA"/>
</dbReference>
<dbReference type="Gene3D" id="3.10.560.10">
    <property type="entry name" value="Outer membrane lipoprotein wza domain like"/>
    <property type="match status" value="1"/>
</dbReference>
<gene>
    <name evidence="3" type="ORF">FRUB_01217</name>
</gene>
<dbReference type="InterPro" id="IPR049712">
    <property type="entry name" value="Poly_export"/>
</dbReference>
<protein>
    <submittedName>
        <fullName evidence="3">Putative polysaccharide export protein</fullName>
    </submittedName>
</protein>
<proteinExistence type="predicted"/>
<evidence type="ECO:0000313" key="3">
    <source>
        <dbReference type="EMBL" id="OWK47518.1"/>
    </source>
</evidence>
<sequence length="371" mass="39591">MVAPGGPVAVNSPVTQTAAVDERAADHDPGFGVVPAAGVGTIIPPGTQPHFNPAQKAEPVDSQVLPKELNKVTMPPYVVEAPDILVLNAQRLVPLPPYFVQPLDVLYLFAPDAPEKAPINRLYQVDPDGTLDLGPNYGGALRVMDLNTQDIEKLLSARLKSFLKNPTISVSLAQSKGIQTIQGQHIVRPDGTVSLGFYGSVYVAGMTLPQIKAAIELHLSRFLYKPEISVDMFAYNSKYYYVITDFAGSGEQVVRIPSTGNETVLDAISFIGGLSAVSTKRLWIARPAPAGVGDQILPVDWKGITRRASTGTNYQLLPGDRLFVMGSPAAKVDNAMARTLAPVNRAFGAILLGTTTVQTIQNPSILSGVGR</sequence>
<dbReference type="AlphaFoldDB" id="A0A225E9W0"/>
<comment type="caution">
    <text evidence="3">The sequence shown here is derived from an EMBL/GenBank/DDBJ whole genome shotgun (WGS) entry which is preliminary data.</text>
</comment>
<dbReference type="Gene3D" id="3.30.1950.10">
    <property type="entry name" value="wza like domain"/>
    <property type="match status" value="2"/>
</dbReference>
<dbReference type="GO" id="GO:0015159">
    <property type="term" value="F:polysaccharide transmembrane transporter activity"/>
    <property type="evidence" value="ECO:0007669"/>
    <property type="project" value="InterPro"/>
</dbReference>
<keyword evidence="4" id="KW-1185">Reference proteome</keyword>
<evidence type="ECO:0000259" key="2">
    <source>
        <dbReference type="Pfam" id="PF02563"/>
    </source>
</evidence>
<name>A0A225E9W0_9BACT</name>
<evidence type="ECO:0000313" key="4">
    <source>
        <dbReference type="Proteomes" id="UP000214646"/>
    </source>
</evidence>
<organism evidence="3 4">
    <name type="scientific">Fimbriiglobus ruber</name>
    <dbReference type="NCBI Taxonomy" id="1908690"/>
    <lineage>
        <taxon>Bacteria</taxon>
        <taxon>Pseudomonadati</taxon>
        <taxon>Planctomycetota</taxon>
        <taxon>Planctomycetia</taxon>
        <taxon>Gemmatales</taxon>
        <taxon>Gemmataceae</taxon>
        <taxon>Fimbriiglobus</taxon>
    </lineage>
</organism>
<dbReference type="InterPro" id="IPR003715">
    <property type="entry name" value="Poly_export_N"/>
</dbReference>
<keyword evidence="1" id="KW-0732">Signal</keyword>
<feature type="domain" description="Polysaccharide export protein N-terminal" evidence="2">
    <location>
        <begin position="185"/>
        <end position="231"/>
    </location>
</feature>
<reference evidence="4" key="1">
    <citation type="submission" date="2017-06" db="EMBL/GenBank/DDBJ databases">
        <title>Genome analysis of Fimbriiglobus ruber SP5, the first member of the order Planctomycetales with confirmed chitinolytic capability.</title>
        <authorList>
            <person name="Ravin N.V."/>
            <person name="Rakitin A.L."/>
            <person name="Ivanova A.A."/>
            <person name="Beletsky A.V."/>
            <person name="Kulichevskaya I.S."/>
            <person name="Mardanov A.V."/>
            <person name="Dedysh S.N."/>
        </authorList>
    </citation>
    <scope>NUCLEOTIDE SEQUENCE [LARGE SCALE GENOMIC DNA]</scope>
    <source>
        <strain evidence="4">SP5</strain>
    </source>
</reference>
<dbReference type="Proteomes" id="UP000214646">
    <property type="component" value="Unassembled WGS sequence"/>
</dbReference>
<dbReference type="Pfam" id="PF02563">
    <property type="entry name" value="Poly_export"/>
    <property type="match status" value="2"/>
</dbReference>
<feature type="domain" description="Polysaccharide export protein N-terminal" evidence="2">
    <location>
        <begin position="96"/>
        <end position="172"/>
    </location>
</feature>
<accession>A0A225E9W0</accession>